<dbReference type="RefSeq" id="WP_168883593.1">
    <property type="nucleotide sequence ID" value="NZ_JABAIL010000005.1"/>
</dbReference>
<keyword evidence="1" id="KW-0812">Transmembrane</keyword>
<keyword evidence="1" id="KW-0472">Membrane</keyword>
<dbReference type="PANTHER" id="PTHR35102:SF1">
    <property type="entry name" value="E3 UBIQUITIN-PROTEIN LIGASE"/>
    <property type="match status" value="1"/>
</dbReference>
<feature type="domain" description="DUF2062" evidence="2">
    <location>
        <begin position="25"/>
        <end position="148"/>
    </location>
</feature>
<dbReference type="Pfam" id="PF09835">
    <property type="entry name" value="DUF2062"/>
    <property type="match status" value="1"/>
</dbReference>
<reference evidence="3 4" key="1">
    <citation type="submission" date="2020-04" db="EMBL/GenBank/DDBJ databases">
        <title>Flammeovirga sp. SR4, a novel species isolated from seawater.</title>
        <authorList>
            <person name="Wang X."/>
        </authorList>
    </citation>
    <scope>NUCLEOTIDE SEQUENCE [LARGE SCALE GENOMIC DNA]</scope>
    <source>
        <strain evidence="3 4">SR4</strain>
    </source>
</reference>
<feature type="transmembrane region" description="Helical" evidence="1">
    <location>
        <begin position="126"/>
        <end position="148"/>
    </location>
</feature>
<accession>A0A7X8SMH9</accession>
<feature type="transmembrane region" description="Helical" evidence="1">
    <location>
        <begin position="36"/>
        <end position="66"/>
    </location>
</feature>
<sequence length="173" mass="19238">MGILKDIRLSVKHQVTHRILVPIRTLLRQGMTPNELAWSVGVGMLVGSSPMLGLCTWICIIIASIFKLNQFAIQAANYAVSPLQAFLIIPYIQLGTFIFGLESKGITLEKIQAAIDESLFKGLEEIGLLMLQGATAWLLVSLIVVVPLQKILQIAFKRMLKRMNHLNQTEVTE</sequence>
<name>A0A7X8SMH9_9BACT</name>
<evidence type="ECO:0000256" key="1">
    <source>
        <dbReference type="SAM" id="Phobius"/>
    </source>
</evidence>
<gene>
    <name evidence="3" type="ORF">HGP29_16815</name>
</gene>
<dbReference type="InterPro" id="IPR018639">
    <property type="entry name" value="DUF2062"/>
</dbReference>
<evidence type="ECO:0000313" key="4">
    <source>
        <dbReference type="Proteomes" id="UP000585050"/>
    </source>
</evidence>
<protein>
    <submittedName>
        <fullName evidence="3">DUF2062 domain-containing protein</fullName>
    </submittedName>
</protein>
<keyword evidence="4" id="KW-1185">Reference proteome</keyword>
<organism evidence="3 4">
    <name type="scientific">Flammeovirga agarivorans</name>
    <dbReference type="NCBI Taxonomy" id="2726742"/>
    <lineage>
        <taxon>Bacteria</taxon>
        <taxon>Pseudomonadati</taxon>
        <taxon>Bacteroidota</taxon>
        <taxon>Cytophagia</taxon>
        <taxon>Cytophagales</taxon>
        <taxon>Flammeovirgaceae</taxon>
        <taxon>Flammeovirga</taxon>
    </lineage>
</organism>
<evidence type="ECO:0000259" key="2">
    <source>
        <dbReference type="Pfam" id="PF09835"/>
    </source>
</evidence>
<dbReference type="Proteomes" id="UP000585050">
    <property type="component" value="Unassembled WGS sequence"/>
</dbReference>
<dbReference type="PANTHER" id="PTHR35102">
    <property type="entry name" value="E3 UBIQUITIN-PROTEIN LIGASE"/>
    <property type="match status" value="1"/>
</dbReference>
<comment type="caution">
    <text evidence="3">The sequence shown here is derived from an EMBL/GenBank/DDBJ whole genome shotgun (WGS) entry which is preliminary data.</text>
</comment>
<proteinExistence type="predicted"/>
<evidence type="ECO:0000313" key="3">
    <source>
        <dbReference type="EMBL" id="NLR92877.1"/>
    </source>
</evidence>
<dbReference type="EMBL" id="JABAIL010000005">
    <property type="protein sequence ID" value="NLR92877.1"/>
    <property type="molecule type" value="Genomic_DNA"/>
</dbReference>
<keyword evidence="1" id="KW-1133">Transmembrane helix</keyword>
<dbReference type="AlphaFoldDB" id="A0A7X8SMH9"/>
<feature type="transmembrane region" description="Helical" evidence="1">
    <location>
        <begin position="78"/>
        <end position="101"/>
    </location>
</feature>